<feature type="region of interest" description="Disordered" evidence="1">
    <location>
        <begin position="524"/>
        <end position="552"/>
    </location>
</feature>
<keyword evidence="2" id="KW-1133">Transmembrane helix</keyword>
<comment type="caution">
    <text evidence="3">The sequence shown here is derived from an EMBL/GenBank/DDBJ whole genome shotgun (WGS) entry which is preliminary data.</text>
</comment>
<dbReference type="Proteomes" id="UP000193719">
    <property type="component" value="Unassembled WGS sequence"/>
</dbReference>
<protein>
    <submittedName>
        <fullName evidence="3">Uncharacterized protein</fullName>
    </submittedName>
</protein>
<proteinExistence type="predicted"/>
<feature type="transmembrane region" description="Helical" evidence="2">
    <location>
        <begin position="721"/>
        <end position="743"/>
    </location>
</feature>
<reference evidence="3 4" key="2">
    <citation type="submission" date="2016-08" db="EMBL/GenBank/DDBJ databases">
        <title>Pervasive Adenine N6-methylation of Active Genes in Fungi.</title>
        <authorList>
            <consortium name="DOE Joint Genome Institute"/>
            <person name="Mondo S.J."/>
            <person name="Dannebaum R.O."/>
            <person name="Kuo R.C."/>
            <person name="Labutti K."/>
            <person name="Haridas S."/>
            <person name="Kuo A."/>
            <person name="Salamov A."/>
            <person name="Ahrendt S.R."/>
            <person name="Lipzen A."/>
            <person name="Sullivan W."/>
            <person name="Andreopoulos W.B."/>
            <person name="Clum A."/>
            <person name="Lindquist E."/>
            <person name="Daum C."/>
            <person name="Ramamoorthy G.K."/>
            <person name="Gryganskyi A."/>
            <person name="Culley D."/>
            <person name="Magnuson J.K."/>
            <person name="James T.Y."/>
            <person name="O'Malley M.A."/>
            <person name="Stajich J.E."/>
            <person name="Spatafora J.W."/>
            <person name="Visel A."/>
            <person name="Grigoriev I.V."/>
        </authorList>
    </citation>
    <scope>NUCLEOTIDE SEQUENCE [LARGE SCALE GENOMIC DNA]</scope>
    <source>
        <strain evidence="4">finn</strain>
    </source>
</reference>
<evidence type="ECO:0000313" key="3">
    <source>
        <dbReference type="EMBL" id="ORX51474.1"/>
    </source>
</evidence>
<accession>A0A1Y1VAU4</accession>
<feature type="transmembrane region" description="Helical" evidence="2">
    <location>
        <begin position="755"/>
        <end position="775"/>
    </location>
</feature>
<dbReference type="EMBL" id="MCFH01000018">
    <property type="protein sequence ID" value="ORX51474.1"/>
    <property type="molecule type" value="Genomic_DNA"/>
</dbReference>
<feature type="transmembrane region" description="Helical" evidence="2">
    <location>
        <begin position="336"/>
        <end position="358"/>
    </location>
</feature>
<feature type="transmembrane region" description="Helical" evidence="2">
    <location>
        <begin position="370"/>
        <end position="389"/>
    </location>
</feature>
<gene>
    <name evidence="3" type="ORF">BCR36DRAFT_351294</name>
</gene>
<keyword evidence="2" id="KW-0472">Membrane</keyword>
<feature type="region of interest" description="Disordered" evidence="1">
    <location>
        <begin position="1"/>
        <end position="22"/>
    </location>
</feature>
<keyword evidence="2" id="KW-0812">Transmembrane</keyword>
<sequence length="782" mass="89637">MNSHYINNNSNNNNNNIYNNNDNNIYTDSQDIINEDSNKKTWNNSINPAYYSFPTFANSNNNTNNNNLNLGYVNDINNLVNQNGNALDSYYNPSALSRGSSLHSKDEVYIQSDNQISSAAASGSFYCNVRSSKSINNFNHYINNKVTSIKEFTRKSISQIYNCKNSLSSFSISSSNANMEEDDSRLLLNNNITNYENNNLSDNDETANITIIPTANIYMSPDGSTPSYNMPVEIINNNNHNSIDNAHHEIYRYKRKKHILDRKNLSESLVNFQNILFNSDQYLPEYDFLIELLSIPNDNLIVKHAIQHRIAYLQEYIDETQRYTQLSRISKLKKSILIQAVSFGLTLLILFNTSFFIDESNKNIHIEQKVLILKVLGIILLFYNELIFVQNSLLSVHNIAIGNIDIIFGNRNNTQLNNININSNSVTNINNNATKNYKGNKENQSMALPLNETLYDKRNYGSIDNCNINNFNTKDDIIYSTVINSNQEKISEKDYLTQEKAFYSRNNISSEKLNFSILSINEENGNNDNNNTSNKNNNNIKSSEFNSFPSFRNNIDNPMTIKKSVNNITNTKYDITSPNESITAATNKKINHYIDGNLFDSDIENVKKLYNIPNNRSNHHHNTNEHLSHIIDNCNSNNIPDGTIEENPSMIKKMYKKIMNYFNNLYNKFINLSLVNGFINNKNNYFEEIKNIFFISMSQGLIWGLLFSFIGFFYSDKQTTYSILILFSFIFSSIVMALISSINPVIVKITKVSDPIFVVGPFEIFIQIYLSILTYKIGMSLL</sequence>
<feature type="transmembrane region" description="Helical" evidence="2">
    <location>
        <begin position="692"/>
        <end position="714"/>
    </location>
</feature>
<feature type="compositionally biased region" description="Low complexity" evidence="1">
    <location>
        <begin position="524"/>
        <end position="547"/>
    </location>
</feature>
<reference evidence="3 4" key="1">
    <citation type="submission" date="2016-08" db="EMBL/GenBank/DDBJ databases">
        <title>Genomes of anaerobic fungi encode conserved fungal cellulosomes for biomass hydrolysis.</title>
        <authorList>
            <consortium name="DOE Joint Genome Institute"/>
            <person name="Haitjema C.H."/>
            <person name="Gilmore S.P."/>
            <person name="Henske J.K."/>
            <person name="Solomon K.V."/>
            <person name="De Groot R."/>
            <person name="Kuo A."/>
            <person name="Mondo S.J."/>
            <person name="Salamov A.A."/>
            <person name="Labutti K."/>
            <person name="Zhao Z."/>
            <person name="Chiniquy J."/>
            <person name="Barry K."/>
            <person name="Brewer H.M."/>
            <person name="Purvine S.O."/>
            <person name="Wright A.T."/>
            <person name="Boxma B."/>
            <person name="Van Alen T."/>
            <person name="Hackstein J.H."/>
            <person name="Baker S.E."/>
            <person name="Grigoriev I.V."/>
            <person name="O'Malley M.A."/>
        </authorList>
    </citation>
    <scope>NUCLEOTIDE SEQUENCE [LARGE SCALE GENOMIC DNA]</scope>
    <source>
        <strain evidence="4">finn</strain>
    </source>
</reference>
<name>A0A1Y1VAU4_9FUNG</name>
<evidence type="ECO:0000256" key="1">
    <source>
        <dbReference type="SAM" id="MobiDB-lite"/>
    </source>
</evidence>
<dbReference type="AlphaFoldDB" id="A0A1Y1VAU4"/>
<organism evidence="3 4">
    <name type="scientific">Piromyces finnis</name>
    <dbReference type="NCBI Taxonomy" id="1754191"/>
    <lineage>
        <taxon>Eukaryota</taxon>
        <taxon>Fungi</taxon>
        <taxon>Fungi incertae sedis</taxon>
        <taxon>Chytridiomycota</taxon>
        <taxon>Chytridiomycota incertae sedis</taxon>
        <taxon>Neocallimastigomycetes</taxon>
        <taxon>Neocallimastigales</taxon>
        <taxon>Neocallimastigaceae</taxon>
        <taxon>Piromyces</taxon>
    </lineage>
</organism>
<evidence type="ECO:0000313" key="4">
    <source>
        <dbReference type="Proteomes" id="UP000193719"/>
    </source>
</evidence>
<evidence type="ECO:0000256" key="2">
    <source>
        <dbReference type="SAM" id="Phobius"/>
    </source>
</evidence>
<keyword evidence="4" id="KW-1185">Reference proteome</keyword>
<dbReference type="OrthoDB" id="2161195at2759"/>